<evidence type="ECO:0000256" key="1">
    <source>
        <dbReference type="ARBA" id="ARBA00004241"/>
    </source>
</evidence>
<gene>
    <name evidence="5" type="ORF">N781_10530</name>
</gene>
<reference evidence="5 6" key="1">
    <citation type="submission" date="2013-08" db="EMBL/GenBank/DDBJ databases">
        <authorList>
            <person name="Huang J."/>
            <person name="Wang G."/>
        </authorList>
    </citation>
    <scope>NUCLEOTIDE SEQUENCE [LARGE SCALE GENOMIC DNA]</scope>
    <source>
        <strain evidence="5 6">JSM 076056</strain>
    </source>
</reference>
<evidence type="ECO:0000313" key="6">
    <source>
        <dbReference type="Proteomes" id="UP000030528"/>
    </source>
</evidence>
<dbReference type="Pfam" id="PF07963">
    <property type="entry name" value="N_methyl"/>
    <property type="match status" value="1"/>
</dbReference>
<dbReference type="STRING" id="1385510.GCA_000425205_01016"/>
<evidence type="ECO:0000313" key="5">
    <source>
        <dbReference type="EMBL" id="KGX93620.1"/>
    </source>
</evidence>
<evidence type="ECO:0000256" key="3">
    <source>
        <dbReference type="SAM" id="MobiDB-lite"/>
    </source>
</evidence>
<dbReference type="Proteomes" id="UP000030528">
    <property type="component" value="Unassembled WGS sequence"/>
</dbReference>
<keyword evidence="4" id="KW-0812">Transmembrane</keyword>
<keyword evidence="4" id="KW-1133">Transmembrane helix</keyword>
<proteinExistence type="predicted"/>
<evidence type="ECO:0008006" key="7">
    <source>
        <dbReference type="Google" id="ProtNLM"/>
    </source>
</evidence>
<dbReference type="PROSITE" id="PS00409">
    <property type="entry name" value="PROKAR_NTER_METHYL"/>
    <property type="match status" value="1"/>
</dbReference>
<accession>A0A0A5GR36</accession>
<feature type="transmembrane region" description="Helical" evidence="4">
    <location>
        <begin position="12"/>
        <end position="34"/>
    </location>
</feature>
<keyword evidence="6" id="KW-1185">Reference proteome</keyword>
<feature type="compositionally biased region" description="Polar residues" evidence="3">
    <location>
        <begin position="140"/>
        <end position="153"/>
    </location>
</feature>
<dbReference type="RefSeq" id="WP_026802043.1">
    <property type="nucleotide sequence ID" value="NZ_AVPE01000002.1"/>
</dbReference>
<comment type="subcellular location">
    <subcellularLocation>
        <location evidence="1">Cell surface</location>
    </subcellularLocation>
</comment>
<feature type="compositionally biased region" description="Low complexity" evidence="3">
    <location>
        <begin position="127"/>
        <end position="136"/>
    </location>
</feature>
<comment type="caution">
    <text evidence="5">The sequence shown here is derived from an EMBL/GenBank/DDBJ whole genome shotgun (WGS) entry which is preliminary data.</text>
</comment>
<dbReference type="AlphaFoldDB" id="A0A0A5GR36"/>
<sequence>MKKWKNEQGLTLVEVLASMTLLSVIFIVISAFVVNSFTFSSAINRDYTTLQISDSLLEYYKSENFSKLQDEVGKTIQLDTPAIKQTLKMDASTDIGKLNSSITITKHSNPSLQNRLLHIEVTVSSTQNRNTQQTTVEGYNRNTQQTTKEGYNR</sequence>
<dbReference type="EMBL" id="AVPE01000002">
    <property type="protein sequence ID" value="KGX93620.1"/>
    <property type="molecule type" value="Genomic_DNA"/>
</dbReference>
<organism evidence="5 6">
    <name type="scientific">Pontibacillus halophilus JSM 076056 = DSM 19796</name>
    <dbReference type="NCBI Taxonomy" id="1385510"/>
    <lineage>
        <taxon>Bacteria</taxon>
        <taxon>Bacillati</taxon>
        <taxon>Bacillota</taxon>
        <taxon>Bacilli</taxon>
        <taxon>Bacillales</taxon>
        <taxon>Bacillaceae</taxon>
        <taxon>Pontibacillus</taxon>
    </lineage>
</organism>
<protein>
    <recommendedName>
        <fullName evidence="7">Prepilin-type N-terminal cleavage/methylation domain-containing protein</fullName>
    </recommendedName>
</protein>
<feature type="region of interest" description="Disordered" evidence="3">
    <location>
        <begin position="127"/>
        <end position="153"/>
    </location>
</feature>
<dbReference type="InterPro" id="IPR012902">
    <property type="entry name" value="N_methyl_site"/>
</dbReference>
<dbReference type="GO" id="GO:0030420">
    <property type="term" value="P:establishment of competence for transformation"/>
    <property type="evidence" value="ECO:0007669"/>
    <property type="project" value="UniProtKB-KW"/>
</dbReference>
<evidence type="ECO:0000256" key="2">
    <source>
        <dbReference type="ARBA" id="ARBA00023287"/>
    </source>
</evidence>
<dbReference type="GO" id="GO:0009986">
    <property type="term" value="C:cell surface"/>
    <property type="evidence" value="ECO:0007669"/>
    <property type="project" value="UniProtKB-SubCell"/>
</dbReference>
<name>A0A0A5GR36_9BACI</name>
<keyword evidence="4" id="KW-0472">Membrane</keyword>
<evidence type="ECO:0000256" key="4">
    <source>
        <dbReference type="SAM" id="Phobius"/>
    </source>
</evidence>
<keyword evidence="2" id="KW-0178">Competence</keyword>